<dbReference type="EMBL" id="JANCLU010000007">
    <property type="protein sequence ID" value="MCP8938782.1"/>
    <property type="molecule type" value="Genomic_DNA"/>
</dbReference>
<name>A0ABT1LBB8_9HYPH</name>
<sequence>MPGLLRMAAVATLVAAMPAQGHDFWINNGGYTDRTTGVHCCGPNDCLAVAPARIVVVKDGYLLDGNEFVPFSDAYVSEDHDYWRCRKADGSRRCFFAPVMTF</sequence>
<dbReference type="RefSeq" id="WP_254741028.1">
    <property type="nucleotide sequence ID" value="NZ_JANCLU010000007.1"/>
</dbReference>
<keyword evidence="3" id="KW-1185">Reference proteome</keyword>
<organism evidence="2 3">
    <name type="scientific">Alsobacter ponti</name>
    <dbReference type="NCBI Taxonomy" id="2962936"/>
    <lineage>
        <taxon>Bacteria</taxon>
        <taxon>Pseudomonadati</taxon>
        <taxon>Pseudomonadota</taxon>
        <taxon>Alphaproteobacteria</taxon>
        <taxon>Hyphomicrobiales</taxon>
        <taxon>Alsobacteraceae</taxon>
        <taxon>Alsobacter</taxon>
    </lineage>
</organism>
<accession>A0ABT1LBB8</accession>
<feature type="signal peptide" evidence="1">
    <location>
        <begin position="1"/>
        <end position="21"/>
    </location>
</feature>
<feature type="chain" id="PRO_5046820698" description="DUF4198 domain-containing protein" evidence="1">
    <location>
        <begin position="22"/>
        <end position="102"/>
    </location>
</feature>
<gene>
    <name evidence="2" type="ORF">NK718_09675</name>
</gene>
<protein>
    <recommendedName>
        <fullName evidence="4">DUF4198 domain-containing protein</fullName>
    </recommendedName>
</protein>
<evidence type="ECO:0008006" key="4">
    <source>
        <dbReference type="Google" id="ProtNLM"/>
    </source>
</evidence>
<evidence type="ECO:0000313" key="2">
    <source>
        <dbReference type="EMBL" id="MCP8938782.1"/>
    </source>
</evidence>
<reference evidence="2 3" key="1">
    <citation type="submission" date="2022-07" db="EMBL/GenBank/DDBJ databases">
        <authorList>
            <person name="Li W.-J."/>
            <person name="Deng Q.-Q."/>
        </authorList>
    </citation>
    <scope>NUCLEOTIDE SEQUENCE [LARGE SCALE GENOMIC DNA]</scope>
    <source>
        <strain evidence="2 3">SYSU M60028</strain>
    </source>
</reference>
<proteinExistence type="predicted"/>
<comment type="caution">
    <text evidence="2">The sequence shown here is derived from an EMBL/GenBank/DDBJ whole genome shotgun (WGS) entry which is preliminary data.</text>
</comment>
<keyword evidence="1" id="KW-0732">Signal</keyword>
<evidence type="ECO:0000256" key="1">
    <source>
        <dbReference type="SAM" id="SignalP"/>
    </source>
</evidence>
<evidence type="ECO:0000313" key="3">
    <source>
        <dbReference type="Proteomes" id="UP001205890"/>
    </source>
</evidence>
<dbReference type="Proteomes" id="UP001205890">
    <property type="component" value="Unassembled WGS sequence"/>
</dbReference>